<dbReference type="PANTHER" id="PTHR41523">
    <property type="entry name" value="TWO-COMPONENT SYSTEM SENSOR PROTEIN"/>
    <property type="match status" value="1"/>
</dbReference>
<keyword evidence="7" id="KW-0067">ATP-binding</keyword>
<evidence type="ECO:0000313" key="11">
    <source>
        <dbReference type="Proteomes" id="UP000268084"/>
    </source>
</evidence>
<dbReference type="KEGG" id="nak:EH165_04300"/>
<sequence length="493" mass="53121">MSTLSDLLAEHTTLPGSAVAHLQRLVSEWQLLSDLSFSDVGMWVQVSAGRFLCVAHVRPTTGKTAWVDDLVSRVVSAKNYPAATLARSEQRITTEPEVELPGGVLARRAVVPVLHEGTVIAVMNRDTVIAQGRQSSGLELAYREAADDLFQMVADGSFPPPGQSSEILTGPRAGDGLVRLNAAGLVTYASPNAVSSYHRMGLQDALVDADLTARTRKLISDPFDGAELAARIAGALQGRQALRMEVEARGTTVLFRSLPLRPQQRNAGALVLLRDVTEVRRRDRALLSKDATIREIHHRVKNNLQTVAALLRLQARRSDQPAVQRALSQSTRRVTTIAMIHETLSTSADDRVDLDHIVDRLVPMLSQVAAAETSVSVRRVGSFGVLNTELATPMVMVLAEVVQNAVQHAFSADHPGGSVTLTVDRSAKSLDVVVADDGAGMPIGFSLEKATGLGLQIVRTLVDAELRGSISMRPREHGEGTEVTLHVPLLHRG</sequence>
<keyword evidence="3" id="KW-0597">Phosphoprotein</keyword>
<dbReference type="InterPro" id="IPR004358">
    <property type="entry name" value="Sig_transdc_His_kin-like_C"/>
</dbReference>
<keyword evidence="4" id="KW-0808">Transferase</keyword>
<dbReference type="PANTHER" id="PTHR41523:SF8">
    <property type="entry name" value="ETHYLENE RESPONSE SENSOR PROTEIN"/>
    <property type="match status" value="1"/>
</dbReference>
<dbReference type="EMBL" id="CP034170">
    <property type="protein sequence ID" value="AZI57499.1"/>
    <property type="molecule type" value="Genomic_DNA"/>
</dbReference>
<dbReference type="Pfam" id="PF12282">
    <property type="entry name" value="GAF_PdtaS"/>
    <property type="match status" value="1"/>
</dbReference>
<dbReference type="Gene3D" id="3.30.565.10">
    <property type="entry name" value="Histidine kinase-like ATPase, C-terminal domain"/>
    <property type="match status" value="1"/>
</dbReference>
<proteinExistence type="predicted"/>
<dbReference type="PROSITE" id="PS50109">
    <property type="entry name" value="HIS_KIN"/>
    <property type="match status" value="1"/>
</dbReference>
<evidence type="ECO:0000256" key="8">
    <source>
        <dbReference type="ARBA" id="ARBA00023012"/>
    </source>
</evidence>
<evidence type="ECO:0000259" key="9">
    <source>
        <dbReference type="PROSITE" id="PS50109"/>
    </source>
</evidence>
<dbReference type="OrthoDB" id="9767435at2"/>
<organism evidence="10 11">
    <name type="scientific">Nakamurella antarctica</name>
    <dbReference type="NCBI Taxonomy" id="1902245"/>
    <lineage>
        <taxon>Bacteria</taxon>
        <taxon>Bacillati</taxon>
        <taxon>Actinomycetota</taxon>
        <taxon>Actinomycetes</taxon>
        <taxon>Nakamurellales</taxon>
        <taxon>Nakamurellaceae</taxon>
        <taxon>Nakamurella</taxon>
    </lineage>
</organism>
<dbReference type="InterPro" id="IPR022066">
    <property type="entry name" value="PdtaS_GAF"/>
</dbReference>
<evidence type="ECO:0000256" key="4">
    <source>
        <dbReference type="ARBA" id="ARBA00022679"/>
    </source>
</evidence>
<keyword evidence="11" id="KW-1185">Reference proteome</keyword>
<evidence type="ECO:0000256" key="3">
    <source>
        <dbReference type="ARBA" id="ARBA00022553"/>
    </source>
</evidence>
<dbReference type="AlphaFoldDB" id="A0A3G8ZJG5"/>
<keyword evidence="8" id="KW-0902">Two-component regulatory system</keyword>
<keyword evidence="5" id="KW-0547">Nucleotide-binding</keyword>
<dbReference type="InterPro" id="IPR003594">
    <property type="entry name" value="HATPase_dom"/>
</dbReference>
<dbReference type="Pfam" id="PF02518">
    <property type="entry name" value="HATPase_c"/>
    <property type="match status" value="1"/>
</dbReference>
<dbReference type="SMART" id="SM00387">
    <property type="entry name" value="HATPase_c"/>
    <property type="match status" value="1"/>
</dbReference>
<accession>A0A3G8ZJG5</accession>
<evidence type="ECO:0000256" key="1">
    <source>
        <dbReference type="ARBA" id="ARBA00000085"/>
    </source>
</evidence>
<dbReference type="Proteomes" id="UP000268084">
    <property type="component" value="Chromosome"/>
</dbReference>
<name>A0A3G8ZJG5_9ACTN</name>
<dbReference type="PRINTS" id="PR00344">
    <property type="entry name" value="BCTRLSENSOR"/>
</dbReference>
<dbReference type="Gene3D" id="3.30.450.280">
    <property type="entry name" value="GAF domain"/>
    <property type="match status" value="1"/>
</dbReference>
<evidence type="ECO:0000256" key="2">
    <source>
        <dbReference type="ARBA" id="ARBA00012438"/>
    </source>
</evidence>
<gene>
    <name evidence="10" type="ORF">EH165_04300</name>
</gene>
<reference evidence="10 11" key="1">
    <citation type="submission" date="2018-11" db="EMBL/GenBank/DDBJ databases">
        <authorList>
            <person name="Da X."/>
        </authorList>
    </citation>
    <scope>NUCLEOTIDE SEQUENCE [LARGE SCALE GENOMIC DNA]</scope>
    <source>
        <strain evidence="10 11">S14-144</strain>
    </source>
</reference>
<evidence type="ECO:0000313" key="10">
    <source>
        <dbReference type="EMBL" id="AZI57499.1"/>
    </source>
</evidence>
<dbReference type="SUPFAM" id="SSF55874">
    <property type="entry name" value="ATPase domain of HSP90 chaperone/DNA topoisomerase II/histidine kinase"/>
    <property type="match status" value="1"/>
</dbReference>
<dbReference type="GO" id="GO:0005524">
    <property type="term" value="F:ATP binding"/>
    <property type="evidence" value="ECO:0007669"/>
    <property type="project" value="UniProtKB-KW"/>
</dbReference>
<dbReference type="InterPro" id="IPR011495">
    <property type="entry name" value="Sig_transdc_His_kin_sub2_dim/P"/>
</dbReference>
<evidence type="ECO:0000256" key="5">
    <source>
        <dbReference type="ARBA" id="ARBA00022741"/>
    </source>
</evidence>
<dbReference type="Pfam" id="PF07568">
    <property type="entry name" value="HisKA_2"/>
    <property type="match status" value="1"/>
</dbReference>
<reference evidence="10 11" key="2">
    <citation type="submission" date="2018-12" db="EMBL/GenBank/DDBJ databases">
        <title>Nakamurella antarcticus sp. nov., isolated from Antarctica South Shetland Islands soil.</title>
        <authorList>
            <person name="Peng F."/>
        </authorList>
    </citation>
    <scope>NUCLEOTIDE SEQUENCE [LARGE SCALE GENOMIC DNA]</scope>
    <source>
        <strain evidence="10 11">S14-144</strain>
    </source>
</reference>
<evidence type="ECO:0000256" key="6">
    <source>
        <dbReference type="ARBA" id="ARBA00022777"/>
    </source>
</evidence>
<dbReference type="Gene3D" id="3.30.450.20">
    <property type="entry name" value="PAS domain"/>
    <property type="match status" value="1"/>
</dbReference>
<dbReference type="RefSeq" id="WP_124798184.1">
    <property type="nucleotide sequence ID" value="NZ_CP034170.1"/>
</dbReference>
<feature type="domain" description="Histidine kinase" evidence="9">
    <location>
        <begin position="295"/>
        <end position="491"/>
    </location>
</feature>
<dbReference type="EC" id="2.7.13.3" evidence="2"/>
<dbReference type="InterPro" id="IPR036890">
    <property type="entry name" value="HATPase_C_sf"/>
</dbReference>
<evidence type="ECO:0000256" key="7">
    <source>
        <dbReference type="ARBA" id="ARBA00022840"/>
    </source>
</evidence>
<dbReference type="InterPro" id="IPR005467">
    <property type="entry name" value="His_kinase_dom"/>
</dbReference>
<protein>
    <recommendedName>
        <fullName evidence="2">histidine kinase</fullName>
        <ecNumber evidence="2">2.7.13.3</ecNumber>
    </recommendedName>
</protein>
<dbReference type="GO" id="GO:0000160">
    <property type="term" value="P:phosphorelay signal transduction system"/>
    <property type="evidence" value="ECO:0007669"/>
    <property type="project" value="UniProtKB-KW"/>
</dbReference>
<comment type="catalytic activity">
    <reaction evidence="1">
        <text>ATP + protein L-histidine = ADP + protein N-phospho-L-histidine.</text>
        <dbReference type="EC" id="2.7.13.3"/>
    </reaction>
</comment>
<dbReference type="GO" id="GO:0004673">
    <property type="term" value="F:protein histidine kinase activity"/>
    <property type="evidence" value="ECO:0007669"/>
    <property type="project" value="UniProtKB-EC"/>
</dbReference>
<keyword evidence="6" id="KW-0418">Kinase</keyword>
<dbReference type="InterPro" id="IPR038424">
    <property type="entry name" value="H_kinase_PdtaS_GAF_sf"/>
</dbReference>